<dbReference type="GO" id="GO:0016787">
    <property type="term" value="F:hydrolase activity"/>
    <property type="evidence" value="ECO:0007669"/>
    <property type="project" value="UniProtKB-KW"/>
</dbReference>
<dbReference type="EMBL" id="RWJF01000001">
    <property type="protein sequence ID" value="RST31865.1"/>
    <property type="molecule type" value="Genomic_DNA"/>
</dbReference>
<proteinExistence type="inferred from homology"/>
<comment type="similarity">
    <text evidence="2">Belongs to the AB hydrolase superfamily. Bacterial non-heme haloperoxidase / perhydrolase family.</text>
</comment>
<dbReference type="AlphaFoldDB" id="A0A3R9YKF6"/>
<comment type="caution">
    <text evidence="4">The sequence shown here is derived from an EMBL/GenBank/DDBJ whole genome shotgun (WGS) entry which is preliminary data.</text>
</comment>
<dbReference type="InterPro" id="IPR000639">
    <property type="entry name" value="Epox_hydrolase-like"/>
</dbReference>
<dbReference type="Gene3D" id="3.40.50.1820">
    <property type="entry name" value="alpha/beta hydrolase"/>
    <property type="match status" value="1"/>
</dbReference>
<evidence type="ECO:0000313" key="5">
    <source>
        <dbReference type="Proteomes" id="UP000274661"/>
    </source>
</evidence>
<evidence type="ECO:0000256" key="2">
    <source>
        <dbReference type="ARBA" id="ARBA00038128"/>
    </source>
</evidence>
<dbReference type="RefSeq" id="WP_126719804.1">
    <property type="nucleotide sequence ID" value="NZ_RWJF01000001.1"/>
</dbReference>
<name>A0A3R9YKF6_9SPHN</name>
<evidence type="ECO:0000259" key="3">
    <source>
        <dbReference type="Pfam" id="PF00561"/>
    </source>
</evidence>
<dbReference type="PRINTS" id="PR00111">
    <property type="entry name" value="ABHYDROLASE"/>
</dbReference>
<dbReference type="InterPro" id="IPR050266">
    <property type="entry name" value="AB_hydrolase_sf"/>
</dbReference>
<sequence length="298" mass="32510">MPYAKAKDGTMLYYKDWGRGDPVVLLHGWPLSGDSFDDAAVRLVEAGHRAIIPDRRGFGRSDQPWDGHDYDTYADDVAAVLEDAGVNEPVSLVGFSMGGGEVARFLTKQGQRRVKKAVLISSVVPYMAQTDDNPNGVPQSTFDQMTEGMKKDRAHFFKGFFKDFFGSGLLSNPVSDEVEMNAWRQAMMAGLRPTLAAAQAFATTDFRPDLKSFTVPTLVIHGTSDQTVPIDATGRVVANEVPGAQLIEYDGSAHGVTETDKERLINDLLTFLGDGRGAQASGQDDQRSAIPLTLTERY</sequence>
<evidence type="ECO:0000313" key="4">
    <source>
        <dbReference type="EMBL" id="RST31865.1"/>
    </source>
</evidence>
<reference evidence="4 5" key="1">
    <citation type="submission" date="2018-12" db="EMBL/GenBank/DDBJ databases">
        <title>Sphingomonas sp. HMF7854 Genome sequencing and assembly.</title>
        <authorList>
            <person name="Cha I."/>
            <person name="Kang H."/>
            <person name="Kim H."/>
            <person name="Kang J."/>
            <person name="Joh K."/>
        </authorList>
    </citation>
    <scope>NUCLEOTIDE SEQUENCE [LARGE SCALE GENOMIC DNA]</scope>
    <source>
        <strain evidence="4 5">HMF7854</strain>
    </source>
</reference>
<keyword evidence="1 4" id="KW-0378">Hydrolase</keyword>
<dbReference type="Proteomes" id="UP000274661">
    <property type="component" value="Unassembled WGS sequence"/>
</dbReference>
<dbReference type="Pfam" id="PF00561">
    <property type="entry name" value="Abhydrolase_1"/>
    <property type="match status" value="1"/>
</dbReference>
<dbReference type="PANTHER" id="PTHR43798:SF31">
    <property type="entry name" value="AB HYDROLASE SUPERFAMILY PROTEIN YCLE"/>
    <property type="match status" value="1"/>
</dbReference>
<dbReference type="InterPro" id="IPR029058">
    <property type="entry name" value="AB_hydrolase_fold"/>
</dbReference>
<dbReference type="GO" id="GO:0016020">
    <property type="term" value="C:membrane"/>
    <property type="evidence" value="ECO:0007669"/>
    <property type="project" value="TreeGrafter"/>
</dbReference>
<organism evidence="4 5">
    <name type="scientific">Sphingomonas ginkgonis</name>
    <dbReference type="NCBI Taxonomy" id="2315330"/>
    <lineage>
        <taxon>Bacteria</taxon>
        <taxon>Pseudomonadati</taxon>
        <taxon>Pseudomonadota</taxon>
        <taxon>Alphaproteobacteria</taxon>
        <taxon>Sphingomonadales</taxon>
        <taxon>Sphingomonadaceae</taxon>
        <taxon>Sphingomonas</taxon>
    </lineage>
</organism>
<dbReference type="FunFam" id="3.40.50.1820:FF:000205">
    <property type="entry name" value="Non-haem bromoperoxidase BPO-A2"/>
    <property type="match status" value="1"/>
</dbReference>
<dbReference type="SUPFAM" id="SSF53474">
    <property type="entry name" value="alpha/beta-Hydrolases"/>
    <property type="match status" value="1"/>
</dbReference>
<dbReference type="OrthoDB" id="9779853at2"/>
<gene>
    <name evidence="4" type="ORF">HMF7854_14230</name>
</gene>
<dbReference type="PANTHER" id="PTHR43798">
    <property type="entry name" value="MONOACYLGLYCEROL LIPASE"/>
    <property type="match status" value="1"/>
</dbReference>
<evidence type="ECO:0000256" key="1">
    <source>
        <dbReference type="ARBA" id="ARBA00022801"/>
    </source>
</evidence>
<dbReference type="InterPro" id="IPR000073">
    <property type="entry name" value="AB_hydrolase_1"/>
</dbReference>
<keyword evidence="5" id="KW-1185">Reference proteome</keyword>
<feature type="domain" description="AB hydrolase-1" evidence="3">
    <location>
        <begin position="22"/>
        <end position="255"/>
    </location>
</feature>
<accession>A0A3R9YKF6</accession>
<dbReference type="PRINTS" id="PR00412">
    <property type="entry name" value="EPOXHYDRLASE"/>
</dbReference>
<protein>
    <submittedName>
        <fullName evidence="4">Alpha/beta hydrolase</fullName>
    </submittedName>
</protein>